<dbReference type="OrthoDB" id="9778320at2"/>
<evidence type="ECO:0000256" key="1">
    <source>
        <dbReference type="ARBA" id="ARBA00022729"/>
    </source>
</evidence>
<dbReference type="InterPro" id="IPR051398">
    <property type="entry name" value="Polysacch_Deacetylase"/>
</dbReference>
<feature type="transmembrane region" description="Helical" evidence="2">
    <location>
        <begin position="9"/>
        <end position="27"/>
    </location>
</feature>
<sequence length="325" mass="37410">MRIRRIRNLFIILLYITIAFVVTFYVLSLKYPHASAFSYETCKATYDMTDDLFETLNGEVPEGATNVAAASEITHSAPPGKASHIPVLMYHYVVPEKYNVEPNNARINLEAFEEGIKYLHDEGYHTATLKELERYVNGEIQLPEKTVVLTFDDGYQNNVVYAYPVLKKYGFHASIFIVGTKLKDHKQKFVPTAKTTISRKEMKATRDVFEYHSHTYNLHYKRLVQCAEYYAAGKDSTRFTHDIDIMKSKTGINTPYFAYPYGEYDPKMVYDLKMNGYRMAFTVRPGYVHPGDDPMYLPRMNVTSTTTVKHLLNLPDVPTQPIKSK</sequence>
<dbReference type="PROSITE" id="PS51677">
    <property type="entry name" value="NODB"/>
    <property type="match status" value="1"/>
</dbReference>
<dbReference type="InterPro" id="IPR002509">
    <property type="entry name" value="NODB_dom"/>
</dbReference>
<evidence type="ECO:0000259" key="3">
    <source>
        <dbReference type="PROSITE" id="PS51677"/>
    </source>
</evidence>
<feature type="domain" description="NodB homology" evidence="3">
    <location>
        <begin position="145"/>
        <end position="325"/>
    </location>
</feature>
<accession>A0A172ZDN4</accession>
<keyword evidence="2" id="KW-0472">Membrane</keyword>
<keyword evidence="5" id="KW-1185">Reference proteome</keyword>
<name>A0A172ZDN4_9BACL</name>
<keyword evidence="2" id="KW-0812">Transmembrane</keyword>
<dbReference type="AlphaFoldDB" id="A0A172ZDN4"/>
<dbReference type="GO" id="GO:0005975">
    <property type="term" value="P:carbohydrate metabolic process"/>
    <property type="evidence" value="ECO:0007669"/>
    <property type="project" value="InterPro"/>
</dbReference>
<dbReference type="Gene3D" id="3.20.20.370">
    <property type="entry name" value="Glycoside hydrolase/deacetylase"/>
    <property type="match status" value="1"/>
</dbReference>
<dbReference type="GO" id="GO:0016810">
    <property type="term" value="F:hydrolase activity, acting on carbon-nitrogen (but not peptide) bonds"/>
    <property type="evidence" value="ECO:0007669"/>
    <property type="project" value="InterPro"/>
</dbReference>
<dbReference type="Proteomes" id="UP000078148">
    <property type="component" value="Chromosome"/>
</dbReference>
<reference evidence="5" key="1">
    <citation type="submission" date="2015-10" db="EMBL/GenBank/DDBJ databases">
        <title>Genome of Paenibacillus bovis sp. nov.</title>
        <authorList>
            <person name="Wu Z."/>
            <person name="Gao C."/>
            <person name="Liu Z."/>
            <person name="Zheng H."/>
        </authorList>
    </citation>
    <scope>NUCLEOTIDE SEQUENCE [LARGE SCALE GENOMIC DNA]</scope>
    <source>
        <strain evidence="5">BD3526</strain>
    </source>
</reference>
<proteinExistence type="predicted"/>
<evidence type="ECO:0000256" key="2">
    <source>
        <dbReference type="SAM" id="Phobius"/>
    </source>
</evidence>
<gene>
    <name evidence="4" type="ORF">AR543_06155</name>
</gene>
<keyword evidence="2" id="KW-1133">Transmembrane helix</keyword>
<dbReference type="Pfam" id="PF01522">
    <property type="entry name" value="Polysacc_deac_1"/>
    <property type="match status" value="1"/>
</dbReference>
<evidence type="ECO:0000313" key="5">
    <source>
        <dbReference type="Proteomes" id="UP000078148"/>
    </source>
</evidence>
<dbReference type="SUPFAM" id="SSF88713">
    <property type="entry name" value="Glycoside hydrolase/deacetylase"/>
    <property type="match status" value="1"/>
</dbReference>
<organism evidence="4 5">
    <name type="scientific">Paenibacillus bovis</name>
    <dbReference type="NCBI Taxonomy" id="1616788"/>
    <lineage>
        <taxon>Bacteria</taxon>
        <taxon>Bacillati</taxon>
        <taxon>Bacillota</taxon>
        <taxon>Bacilli</taxon>
        <taxon>Bacillales</taxon>
        <taxon>Paenibacillaceae</taxon>
        <taxon>Paenibacillus</taxon>
    </lineage>
</organism>
<evidence type="ECO:0000313" key="4">
    <source>
        <dbReference type="EMBL" id="ANF95623.1"/>
    </source>
</evidence>
<keyword evidence="1" id="KW-0732">Signal</keyword>
<dbReference type="KEGG" id="pbv:AR543_06155"/>
<dbReference type="STRING" id="1616788.AR543_06155"/>
<dbReference type="InterPro" id="IPR011330">
    <property type="entry name" value="Glyco_hydro/deAcase_b/a-brl"/>
</dbReference>
<dbReference type="PANTHER" id="PTHR34216:SF7">
    <property type="entry name" value="POLY-BETA-1,6-N-ACETYL-D-GLUCOSAMINE N-DEACETYLASE"/>
    <property type="match status" value="1"/>
</dbReference>
<reference evidence="4 5" key="2">
    <citation type="journal article" date="2016" name="Int. J. Syst. Evol. Microbiol.">
        <title>Paenibacillus bovis sp. nov., isolated from raw yak (Bos grunniens) milk.</title>
        <authorList>
            <person name="Gao C."/>
            <person name="Han J."/>
            <person name="Liu Z."/>
            <person name="Xu X."/>
            <person name="Hang F."/>
            <person name="Wu Z."/>
        </authorList>
    </citation>
    <scope>NUCLEOTIDE SEQUENCE [LARGE SCALE GENOMIC DNA]</scope>
    <source>
        <strain evidence="4 5">BD3526</strain>
    </source>
</reference>
<dbReference type="CDD" id="cd10966">
    <property type="entry name" value="CE4_yadE_5s"/>
    <property type="match status" value="1"/>
</dbReference>
<dbReference type="EMBL" id="CP013023">
    <property type="protein sequence ID" value="ANF95623.1"/>
    <property type="molecule type" value="Genomic_DNA"/>
</dbReference>
<dbReference type="RefSeq" id="WP_060532723.1">
    <property type="nucleotide sequence ID" value="NZ_CP013023.1"/>
</dbReference>
<dbReference type="PANTHER" id="PTHR34216">
    <property type="match status" value="1"/>
</dbReference>
<protein>
    <recommendedName>
        <fullName evidence="3">NodB homology domain-containing protein</fullName>
    </recommendedName>
</protein>